<keyword evidence="3" id="KW-0378">Hydrolase</keyword>
<dbReference type="EMBL" id="VCIW01000007">
    <property type="protein sequence ID" value="TLS51937.1"/>
    <property type="molecule type" value="Genomic_DNA"/>
</dbReference>
<comment type="caution">
    <text evidence="5">The sequence shown here is derived from an EMBL/GenBank/DDBJ whole genome shotgun (WGS) entry which is preliminary data.</text>
</comment>
<accession>A0A5R9G6D0</accession>
<evidence type="ECO:0000256" key="1">
    <source>
        <dbReference type="ARBA" id="ARBA00022487"/>
    </source>
</evidence>
<dbReference type="InterPro" id="IPR029058">
    <property type="entry name" value="AB_hydrolase_fold"/>
</dbReference>
<evidence type="ECO:0000313" key="5">
    <source>
        <dbReference type="EMBL" id="TLS51937.1"/>
    </source>
</evidence>
<organism evidence="5 6">
    <name type="scientific">Paenibacillus antri</name>
    <dbReference type="NCBI Taxonomy" id="2582848"/>
    <lineage>
        <taxon>Bacteria</taxon>
        <taxon>Bacillati</taxon>
        <taxon>Bacillota</taxon>
        <taxon>Bacilli</taxon>
        <taxon>Bacillales</taxon>
        <taxon>Paenibacillaceae</taxon>
        <taxon>Paenibacillus</taxon>
    </lineage>
</organism>
<dbReference type="InterPro" id="IPR050261">
    <property type="entry name" value="FrsA_esterase"/>
</dbReference>
<dbReference type="PANTHER" id="PTHR22946">
    <property type="entry name" value="DIENELACTONE HYDROLASE DOMAIN-CONTAINING PROTEIN-RELATED"/>
    <property type="match status" value="1"/>
</dbReference>
<dbReference type="SUPFAM" id="SSF53474">
    <property type="entry name" value="alpha/beta-Hydrolases"/>
    <property type="match status" value="1"/>
</dbReference>
<dbReference type="GO" id="GO:0052689">
    <property type="term" value="F:carboxylic ester hydrolase activity"/>
    <property type="evidence" value="ECO:0007669"/>
    <property type="project" value="UniProtKB-KW"/>
</dbReference>
<feature type="domain" description="4-O-methyl-glucuronoyl methylesterase-like" evidence="4">
    <location>
        <begin position="164"/>
        <end position="313"/>
    </location>
</feature>
<dbReference type="Pfam" id="PF22244">
    <property type="entry name" value="GCE_fung"/>
    <property type="match status" value="1"/>
</dbReference>
<evidence type="ECO:0000313" key="6">
    <source>
        <dbReference type="Proteomes" id="UP000309676"/>
    </source>
</evidence>
<gene>
    <name evidence="5" type="ORF">FE782_13020</name>
</gene>
<keyword evidence="1" id="KW-0719">Serine esterase</keyword>
<keyword evidence="2" id="KW-0732">Signal</keyword>
<evidence type="ECO:0000259" key="4">
    <source>
        <dbReference type="Pfam" id="PF22244"/>
    </source>
</evidence>
<dbReference type="Proteomes" id="UP000309676">
    <property type="component" value="Unassembled WGS sequence"/>
</dbReference>
<dbReference type="AlphaFoldDB" id="A0A5R9G6D0"/>
<dbReference type="OrthoDB" id="9809261at2"/>
<proteinExistence type="predicted"/>
<protein>
    <submittedName>
        <fullName evidence="5">Acetylxylan esterase</fullName>
    </submittedName>
</protein>
<sequence length="363" mass="40138">MPDPLRKLGGKAVASSEEWEQGRREEVLRLFEERVFGAGPVGRPRRIAFEVKPTEGWMGGSAVRKQVRIRSEGPGGENVVRLLLFVPVSAKERPVPAFLLINNRGSEHMDAAREKRSPFWPAEAIVARGFAAAVFDNADADPDHHDGFRDGVHGVFDPPGERPGHAWGTIAAWAWAASRAMDYLETDHHIDASKAAVVGHSRGGKTALWAGAADRRFALVVSNNSGCTGAAVSRGKGGETIRQINDRFPHWFCENYKAYNDNEYALPVDQHMLIGLIAPRHVYVASATEDLWADPESEFLGLTFASPVYRLYGMDGIAGLPMPTAEQPLHTNGMGYHLRAGGHDMTEYDWQRFMDYAERFLCD</sequence>
<reference evidence="5 6" key="1">
    <citation type="submission" date="2019-05" db="EMBL/GenBank/DDBJ databases">
        <authorList>
            <person name="Narsing Rao M.P."/>
            <person name="Li W.J."/>
        </authorList>
    </citation>
    <scope>NUCLEOTIDE SEQUENCE [LARGE SCALE GENOMIC DNA]</scope>
    <source>
        <strain evidence="5 6">SYSU_K30003</strain>
    </source>
</reference>
<evidence type="ECO:0000256" key="2">
    <source>
        <dbReference type="ARBA" id="ARBA00022729"/>
    </source>
</evidence>
<dbReference type="InterPro" id="IPR054579">
    <property type="entry name" value="GCE-like_dom"/>
</dbReference>
<dbReference type="Gene3D" id="3.40.50.1820">
    <property type="entry name" value="alpha/beta hydrolase"/>
    <property type="match status" value="1"/>
</dbReference>
<name>A0A5R9G6D0_9BACL</name>
<evidence type="ECO:0000256" key="3">
    <source>
        <dbReference type="ARBA" id="ARBA00022801"/>
    </source>
</evidence>
<keyword evidence="6" id="KW-1185">Reference proteome</keyword>